<dbReference type="Gene3D" id="1.10.8.10">
    <property type="entry name" value="DNA helicase RuvA subunit, C-terminal domain"/>
    <property type="match status" value="1"/>
</dbReference>
<dbReference type="Proteomes" id="UP000001396">
    <property type="component" value="Unassembled WGS sequence"/>
</dbReference>
<dbReference type="AlphaFoldDB" id="D3B353"/>
<dbReference type="RefSeq" id="XP_020435868.1">
    <property type="nucleotide sequence ID" value="XM_020573796.1"/>
</dbReference>
<reference evidence="3 4" key="1">
    <citation type="journal article" date="2011" name="Genome Res.">
        <title>Phylogeny-wide analysis of social amoeba genomes highlights ancient origins for complex intercellular communication.</title>
        <authorList>
            <person name="Heidel A.J."/>
            <person name="Lawal H.M."/>
            <person name="Felder M."/>
            <person name="Schilde C."/>
            <person name="Helps N.R."/>
            <person name="Tunggal B."/>
            <person name="Rivero F."/>
            <person name="John U."/>
            <person name="Schleicher M."/>
            <person name="Eichinger L."/>
            <person name="Platzer M."/>
            <person name="Noegel A.A."/>
            <person name="Schaap P."/>
            <person name="Gloeckner G."/>
        </authorList>
    </citation>
    <scope>NUCLEOTIDE SEQUENCE [LARGE SCALE GENOMIC DNA]</scope>
    <source>
        <strain evidence="4">ATCC 26659 / Pp 5 / PN500</strain>
    </source>
</reference>
<comment type="caution">
    <text evidence="3">The sequence shown here is derived from an EMBL/GenBank/DDBJ whole genome shotgun (WGS) entry which is preliminary data.</text>
</comment>
<protein>
    <recommendedName>
        <fullName evidence="2">UBA domain-containing protein</fullName>
    </recommendedName>
</protein>
<name>D3B353_HETP5</name>
<dbReference type="InterPro" id="IPR009060">
    <property type="entry name" value="UBA-like_sf"/>
</dbReference>
<accession>D3B353</accession>
<evidence type="ECO:0000313" key="4">
    <source>
        <dbReference type="Proteomes" id="UP000001396"/>
    </source>
</evidence>
<dbReference type="EMBL" id="ADBJ01000010">
    <property type="protein sequence ID" value="EFA83751.1"/>
    <property type="molecule type" value="Genomic_DNA"/>
</dbReference>
<keyword evidence="1" id="KW-0812">Transmembrane</keyword>
<dbReference type="STRING" id="670386.D3B353"/>
<evidence type="ECO:0000259" key="2">
    <source>
        <dbReference type="PROSITE" id="PS50030"/>
    </source>
</evidence>
<gene>
    <name evidence="3" type="ORF">PPL_02818</name>
</gene>
<keyword evidence="4" id="KW-1185">Reference proteome</keyword>
<dbReference type="InterPro" id="IPR015940">
    <property type="entry name" value="UBA"/>
</dbReference>
<dbReference type="Pfam" id="PF00627">
    <property type="entry name" value="UBA"/>
    <property type="match status" value="1"/>
</dbReference>
<dbReference type="GeneID" id="31358341"/>
<evidence type="ECO:0000256" key="1">
    <source>
        <dbReference type="SAM" id="Phobius"/>
    </source>
</evidence>
<feature type="domain" description="UBA" evidence="2">
    <location>
        <begin position="140"/>
        <end position="180"/>
    </location>
</feature>
<organism evidence="3 4">
    <name type="scientific">Heterostelium pallidum (strain ATCC 26659 / Pp 5 / PN500)</name>
    <name type="common">Cellular slime mold</name>
    <name type="synonym">Polysphondylium pallidum</name>
    <dbReference type="NCBI Taxonomy" id="670386"/>
    <lineage>
        <taxon>Eukaryota</taxon>
        <taxon>Amoebozoa</taxon>
        <taxon>Evosea</taxon>
        <taxon>Eumycetozoa</taxon>
        <taxon>Dictyostelia</taxon>
        <taxon>Acytosteliales</taxon>
        <taxon>Acytosteliaceae</taxon>
        <taxon>Heterostelium</taxon>
    </lineage>
</organism>
<dbReference type="PROSITE" id="PS50030">
    <property type="entry name" value="UBA"/>
    <property type="match status" value="1"/>
</dbReference>
<sequence>MYSAGPSGLQNAPVTKIILITVIGSTLLINYINAKHRGRTADTASAIGNISLSPFALTANQFYFRSLGELLTGSILIYSYRIFERLMGSSKYTWIAPLVNAPPAPTSLRPLIEQQQQLQNLRRHQQQQQQFQTPFLQAVLPSEENIAMLVSMGFPRNLAVEALQRTNNNLNDATNFLLGAL</sequence>
<evidence type="ECO:0000313" key="3">
    <source>
        <dbReference type="EMBL" id="EFA83751.1"/>
    </source>
</evidence>
<dbReference type="SMART" id="SM00165">
    <property type="entry name" value="UBA"/>
    <property type="match status" value="1"/>
</dbReference>
<feature type="transmembrane region" description="Helical" evidence="1">
    <location>
        <begin position="12"/>
        <end position="32"/>
    </location>
</feature>
<keyword evidence="1" id="KW-1133">Transmembrane helix</keyword>
<dbReference type="CDD" id="cd14387">
    <property type="entry name" value="UBA2_UBP13"/>
    <property type="match status" value="1"/>
</dbReference>
<dbReference type="SUPFAM" id="SSF46934">
    <property type="entry name" value="UBA-like"/>
    <property type="match status" value="1"/>
</dbReference>
<dbReference type="InParanoid" id="D3B353"/>
<keyword evidence="1" id="KW-0472">Membrane</keyword>
<proteinExistence type="predicted"/>